<gene>
    <name evidence="3" type="primary">RvY_08639-1</name>
    <name evidence="3" type="synonym">RvY_08639.1</name>
    <name evidence="3" type="ORF">RvY_08639</name>
</gene>
<evidence type="ECO:0000313" key="4">
    <source>
        <dbReference type="Proteomes" id="UP000186922"/>
    </source>
</evidence>
<proteinExistence type="predicted"/>
<sequence>MESTCATLTGQFWSCQSTLQAVQQRYQASLRKADVGCSTFDGSGLLVDELKRGAHRASELLSTLEQDTKIFADLVSIIEALEASQEKNVLKLMELQQENGDLKEEVNTLRGRLTTAEQSVVQLETEKAQLEFLQTLPSHDRRSGHSSTDVDKILETPMDKIAVADRPIPLSLLNSGRRGSAEVRRRVLPFRIRDSEERETKSPGIPPTALNYTVLNGSIDGEDLDELGDKLSWYESIMRQLQEILGAELDDPDITYHEESNKIVERAKRMIEYREMIPAYEQKIDELQKKNAQLLRTQDAVRKSIKENINLSSHSQPESRDSSSTRLLSTSNLCNPSINLPSNSFRRKNSR</sequence>
<keyword evidence="1" id="KW-0175">Coiled coil</keyword>
<reference evidence="3 4" key="1">
    <citation type="journal article" date="2016" name="Nat. Commun.">
        <title>Extremotolerant tardigrade genome and improved radiotolerance of human cultured cells by tardigrade-unique protein.</title>
        <authorList>
            <person name="Hashimoto T."/>
            <person name="Horikawa D.D."/>
            <person name="Saito Y."/>
            <person name="Kuwahara H."/>
            <person name="Kozuka-Hata H."/>
            <person name="Shin-I T."/>
            <person name="Minakuchi Y."/>
            <person name="Ohishi K."/>
            <person name="Motoyama A."/>
            <person name="Aizu T."/>
            <person name="Enomoto A."/>
            <person name="Kondo K."/>
            <person name="Tanaka S."/>
            <person name="Hara Y."/>
            <person name="Koshikawa S."/>
            <person name="Sagara H."/>
            <person name="Miura T."/>
            <person name="Yokobori S."/>
            <person name="Miyagawa K."/>
            <person name="Suzuki Y."/>
            <person name="Kubo T."/>
            <person name="Oyama M."/>
            <person name="Kohara Y."/>
            <person name="Fujiyama A."/>
            <person name="Arakawa K."/>
            <person name="Katayama T."/>
            <person name="Toyoda A."/>
            <person name="Kunieda T."/>
        </authorList>
    </citation>
    <scope>NUCLEOTIDE SEQUENCE [LARGE SCALE GENOMIC DNA]</scope>
    <source>
        <strain evidence="3 4">YOKOZUNA-1</strain>
    </source>
</reference>
<dbReference type="OrthoDB" id="10070332at2759"/>
<name>A0A1D1V8U1_RAMVA</name>
<feature type="compositionally biased region" description="Polar residues" evidence="2">
    <location>
        <begin position="332"/>
        <end position="344"/>
    </location>
</feature>
<feature type="region of interest" description="Disordered" evidence="2">
    <location>
        <begin position="308"/>
        <end position="351"/>
    </location>
</feature>
<dbReference type="EMBL" id="BDGG01000004">
    <property type="protein sequence ID" value="GAU97320.1"/>
    <property type="molecule type" value="Genomic_DNA"/>
</dbReference>
<accession>A0A1D1V8U1</accession>
<evidence type="ECO:0000256" key="1">
    <source>
        <dbReference type="SAM" id="Coils"/>
    </source>
</evidence>
<organism evidence="3 4">
    <name type="scientific">Ramazzottius varieornatus</name>
    <name type="common">Water bear</name>
    <name type="synonym">Tardigrade</name>
    <dbReference type="NCBI Taxonomy" id="947166"/>
    <lineage>
        <taxon>Eukaryota</taxon>
        <taxon>Metazoa</taxon>
        <taxon>Ecdysozoa</taxon>
        <taxon>Tardigrada</taxon>
        <taxon>Eutardigrada</taxon>
        <taxon>Parachela</taxon>
        <taxon>Hypsibioidea</taxon>
        <taxon>Ramazzottiidae</taxon>
        <taxon>Ramazzottius</taxon>
    </lineage>
</organism>
<dbReference type="Proteomes" id="UP000186922">
    <property type="component" value="Unassembled WGS sequence"/>
</dbReference>
<protein>
    <submittedName>
        <fullName evidence="3">Uncharacterized protein</fullName>
    </submittedName>
</protein>
<comment type="caution">
    <text evidence="3">The sequence shown here is derived from an EMBL/GenBank/DDBJ whole genome shotgun (WGS) entry which is preliminary data.</text>
</comment>
<feature type="coiled-coil region" evidence="1">
    <location>
        <begin position="270"/>
        <end position="304"/>
    </location>
</feature>
<feature type="coiled-coil region" evidence="1">
    <location>
        <begin position="47"/>
        <end position="133"/>
    </location>
</feature>
<evidence type="ECO:0000256" key="2">
    <source>
        <dbReference type="SAM" id="MobiDB-lite"/>
    </source>
</evidence>
<evidence type="ECO:0000313" key="3">
    <source>
        <dbReference type="EMBL" id="GAU97320.1"/>
    </source>
</evidence>
<keyword evidence="4" id="KW-1185">Reference proteome</keyword>
<dbReference type="AlphaFoldDB" id="A0A1D1V8U1"/>